<dbReference type="SUPFAM" id="SSF55846">
    <property type="entry name" value="N-acetylmuramoyl-L-alanine amidase-like"/>
    <property type="match status" value="1"/>
</dbReference>
<dbReference type="InterPro" id="IPR051206">
    <property type="entry name" value="NAMLAA_amidase_2"/>
</dbReference>
<dbReference type="EMBL" id="PEKC01000003">
    <property type="protein sequence ID" value="PII37377.1"/>
    <property type="molecule type" value="Genomic_DNA"/>
</dbReference>
<dbReference type="InterPro" id="IPR036505">
    <property type="entry name" value="Amidase/PGRP_sf"/>
</dbReference>
<evidence type="ECO:0000256" key="4">
    <source>
        <dbReference type="ARBA" id="ARBA00023316"/>
    </source>
</evidence>
<evidence type="ECO:0000256" key="3">
    <source>
        <dbReference type="ARBA" id="ARBA00022801"/>
    </source>
</evidence>
<evidence type="ECO:0000256" key="1">
    <source>
        <dbReference type="ARBA" id="ARBA00001561"/>
    </source>
</evidence>
<dbReference type="Pfam" id="PF01510">
    <property type="entry name" value="Amidase_2"/>
    <property type="match status" value="1"/>
</dbReference>
<keyword evidence="4" id="KW-0961">Cell wall biogenesis/degradation</keyword>
<gene>
    <name evidence="6" type="ORF">CTI11_01435</name>
</gene>
<sequence>MGLRQAYIIGTKMLIIDRNGIAIHSLIKRAIAPTIERGEMKEIHGIIVHQTGGSTAQSSIDSYKNPSANGAHFLIEKDGTIYQTASLYKQTWHIGKIKARCLLEKRCTPVELKSLQRFNPTQENKREMLKKVPARFPANQDSIGIELVGEALPRGGNIPDEKKTYQAVTSEQNNALQWLIAELTLTLRISMSEVFRHPEVSRKNPTEAISAKW</sequence>
<keyword evidence="3" id="KW-0378">Hydrolase</keyword>
<evidence type="ECO:0000259" key="5">
    <source>
        <dbReference type="SMART" id="SM00644"/>
    </source>
</evidence>
<evidence type="ECO:0000313" key="6">
    <source>
        <dbReference type="EMBL" id="PII37377.1"/>
    </source>
</evidence>
<accession>A0A2G7TE63</accession>
<protein>
    <recommendedName>
        <fullName evidence="2">N-acetylmuramoyl-L-alanine amidase</fullName>
        <ecNumber evidence="2">3.5.1.28</ecNumber>
    </recommendedName>
</protein>
<dbReference type="SMART" id="SM00644">
    <property type="entry name" value="Ami_2"/>
    <property type="match status" value="1"/>
</dbReference>
<dbReference type="GO" id="GO:0009253">
    <property type="term" value="P:peptidoglycan catabolic process"/>
    <property type="evidence" value="ECO:0007669"/>
    <property type="project" value="InterPro"/>
</dbReference>
<comment type="catalytic activity">
    <reaction evidence="1">
        <text>Hydrolyzes the link between N-acetylmuramoyl residues and L-amino acid residues in certain cell-wall glycopeptides.</text>
        <dbReference type="EC" id="3.5.1.28"/>
    </reaction>
</comment>
<reference evidence="6" key="1">
    <citation type="submission" date="2017-10" db="EMBL/GenBank/DDBJ databases">
        <title>Chryseobacterium sp. B5 is a hydrocarbonoclastic and plant growth promoting bacterium.</title>
        <authorList>
            <person name="Thijs S."/>
            <person name="Gkorezis P."/>
            <person name="Van Hamme J."/>
        </authorList>
    </citation>
    <scope>NUCLEOTIDE SEQUENCE</scope>
    <source>
        <strain evidence="6">B5</strain>
    </source>
</reference>
<dbReference type="PANTHER" id="PTHR30417:SF1">
    <property type="entry name" value="N-ACETYLMURAMOYL-L-ALANINE AMIDASE AMID"/>
    <property type="match status" value="1"/>
</dbReference>
<organism evidence="6">
    <name type="scientific">Chryseobacterium sp. B5</name>
    <dbReference type="NCBI Taxonomy" id="2050562"/>
    <lineage>
        <taxon>Bacteria</taxon>
        <taxon>Pseudomonadati</taxon>
        <taxon>Bacteroidota</taxon>
        <taxon>Flavobacteriia</taxon>
        <taxon>Flavobacteriales</taxon>
        <taxon>Weeksellaceae</taxon>
        <taxon>Chryseobacterium group</taxon>
        <taxon>Chryseobacterium</taxon>
    </lineage>
</organism>
<name>A0A2G7TE63_9FLAO</name>
<dbReference type="GO" id="GO:0009254">
    <property type="term" value="P:peptidoglycan turnover"/>
    <property type="evidence" value="ECO:0007669"/>
    <property type="project" value="TreeGrafter"/>
</dbReference>
<dbReference type="GO" id="GO:0008745">
    <property type="term" value="F:N-acetylmuramoyl-L-alanine amidase activity"/>
    <property type="evidence" value="ECO:0007669"/>
    <property type="project" value="UniProtKB-EC"/>
</dbReference>
<dbReference type="Gene3D" id="3.40.80.10">
    <property type="entry name" value="Peptidoglycan recognition protein-like"/>
    <property type="match status" value="1"/>
</dbReference>
<dbReference type="GO" id="GO:0071555">
    <property type="term" value="P:cell wall organization"/>
    <property type="evidence" value="ECO:0007669"/>
    <property type="project" value="UniProtKB-KW"/>
</dbReference>
<evidence type="ECO:0000256" key="2">
    <source>
        <dbReference type="ARBA" id="ARBA00011901"/>
    </source>
</evidence>
<dbReference type="CDD" id="cd06583">
    <property type="entry name" value="PGRP"/>
    <property type="match status" value="1"/>
</dbReference>
<proteinExistence type="predicted"/>
<dbReference type="InterPro" id="IPR002502">
    <property type="entry name" value="Amidase_domain"/>
</dbReference>
<dbReference type="AlphaFoldDB" id="A0A2G7TE63"/>
<comment type="caution">
    <text evidence="6">The sequence shown here is derived from an EMBL/GenBank/DDBJ whole genome shotgun (WGS) entry which is preliminary data.</text>
</comment>
<dbReference type="EC" id="3.5.1.28" evidence="2"/>
<dbReference type="PANTHER" id="PTHR30417">
    <property type="entry name" value="N-ACETYLMURAMOYL-L-ALANINE AMIDASE AMID"/>
    <property type="match status" value="1"/>
</dbReference>
<feature type="domain" description="N-acetylmuramoyl-L-alanine amidase" evidence="5">
    <location>
        <begin position="32"/>
        <end position="206"/>
    </location>
</feature>